<feature type="domain" description="Amidohydrolase-related" evidence="2">
    <location>
        <begin position="90"/>
        <end position="275"/>
    </location>
</feature>
<accession>A0A9Y2AJB7</accession>
<keyword evidence="1" id="KW-0456">Lyase</keyword>
<dbReference type="InterPro" id="IPR032466">
    <property type="entry name" value="Metal_Hydrolase"/>
</dbReference>
<dbReference type="PANTHER" id="PTHR21240:SF19">
    <property type="entry name" value="CATALYTIC_ HYDROLASE"/>
    <property type="match status" value="1"/>
</dbReference>
<dbReference type="KEGG" id="sgbi:P3F81_00975"/>
<dbReference type="GO" id="GO:0016787">
    <property type="term" value="F:hydrolase activity"/>
    <property type="evidence" value="ECO:0007669"/>
    <property type="project" value="InterPro"/>
</dbReference>
<dbReference type="Gene3D" id="3.20.20.140">
    <property type="entry name" value="Metal-dependent hydrolases"/>
    <property type="match status" value="1"/>
</dbReference>
<dbReference type="SUPFAM" id="SSF51556">
    <property type="entry name" value="Metallo-dependent hydrolases"/>
    <property type="match status" value="1"/>
</dbReference>
<evidence type="ECO:0000313" key="4">
    <source>
        <dbReference type="Proteomes" id="UP001243623"/>
    </source>
</evidence>
<evidence type="ECO:0000259" key="2">
    <source>
        <dbReference type="Pfam" id="PF04909"/>
    </source>
</evidence>
<proteinExistence type="predicted"/>
<evidence type="ECO:0000256" key="1">
    <source>
        <dbReference type="ARBA" id="ARBA00023239"/>
    </source>
</evidence>
<dbReference type="GO" id="GO:0016831">
    <property type="term" value="F:carboxy-lyase activity"/>
    <property type="evidence" value="ECO:0007669"/>
    <property type="project" value="InterPro"/>
</dbReference>
<dbReference type="CDD" id="cd01292">
    <property type="entry name" value="metallo-dependent_hydrolases"/>
    <property type="match status" value="1"/>
</dbReference>
<dbReference type="PANTHER" id="PTHR21240">
    <property type="entry name" value="2-AMINO-3-CARBOXYLMUCONATE-6-SEMIALDEHYDE DECARBOXYLASE"/>
    <property type="match status" value="1"/>
</dbReference>
<protein>
    <submittedName>
        <fullName evidence="3">Amidohydrolase family protein</fullName>
    </submittedName>
</protein>
<dbReference type="Pfam" id="PF04909">
    <property type="entry name" value="Amidohydro_2"/>
    <property type="match status" value="1"/>
</dbReference>
<gene>
    <name evidence="3" type="ORF">P3F81_00975</name>
</gene>
<organism evidence="3 4">
    <name type="scientific">Selenobaculum gibii</name>
    <dbReference type="NCBI Taxonomy" id="3054208"/>
    <lineage>
        <taxon>Bacteria</taxon>
        <taxon>Bacillati</taxon>
        <taxon>Bacillota</taxon>
        <taxon>Negativicutes</taxon>
        <taxon>Selenomonadales</taxon>
        <taxon>Selenomonadaceae</taxon>
        <taxon>Selenobaculum</taxon>
    </lineage>
</organism>
<reference evidence="3" key="1">
    <citation type="submission" date="2023-03" db="EMBL/GenBank/DDBJ databases">
        <title>Selenobaculum gbiensis gen. nov. sp. nov., a new bacterium isolated from the gut microbiota of IBD patient.</title>
        <authorList>
            <person name="Yeo S."/>
            <person name="Park H."/>
            <person name="Huh C.S."/>
        </authorList>
    </citation>
    <scope>NUCLEOTIDE SEQUENCE</scope>
    <source>
        <strain evidence="3">ICN-92133</strain>
    </source>
</reference>
<sequence length="285" mass="32731">MKIIDSHIHFSNSEHFVNAAKNSEHIVTLEHLEMIFQQSNIVLGIGMGVDGKDPADGISKPLTLGKEGLPPFLVQCLGIDTAAIRKETLNDTLDAFERMLNEKTTVGIKVYAGYQHFYVNDEIYHPFYEMAEAHDVPVVIHTGDTANSKALLKYAHPLTVDEVAVNFPRVRFVMAHYGNPWIADATEVARKNENVYVDLSGLAEGIFNVNWFMQHYEDYVNHMKMWMTYLGNYEKFIYGSDWPLVSMKAYISLIWRIIPVEYHELVFWKNAELVFSRIKEVLPKE</sequence>
<dbReference type="RefSeq" id="WP_147667205.1">
    <property type="nucleotide sequence ID" value="NZ_CP120678.1"/>
</dbReference>
<evidence type="ECO:0000313" key="3">
    <source>
        <dbReference type="EMBL" id="WIW70927.1"/>
    </source>
</evidence>
<name>A0A9Y2AJB7_9FIRM</name>
<keyword evidence="4" id="KW-1185">Reference proteome</keyword>
<dbReference type="InterPro" id="IPR006680">
    <property type="entry name" value="Amidohydro-rel"/>
</dbReference>
<dbReference type="AlphaFoldDB" id="A0A9Y2AJB7"/>
<dbReference type="Proteomes" id="UP001243623">
    <property type="component" value="Chromosome"/>
</dbReference>
<dbReference type="EMBL" id="CP120678">
    <property type="protein sequence ID" value="WIW70927.1"/>
    <property type="molecule type" value="Genomic_DNA"/>
</dbReference>
<dbReference type="InterPro" id="IPR032465">
    <property type="entry name" value="ACMSD"/>
</dbReference>